<protein>
    <recommendedName>
        <fullName evidence="6">Putative lipoate-protein ligase A</fullName>
        <ecNumber evidence="5">6.3.1.20</ecNumber>
    </recommendedName>
</protein>
<name>A0A8H7V344_9FUNG</name>
<evidence type="ECO:0000256" key="1">
    <source>
        <dbReference type="ARBA" id="ARBA00003253"/>
    </source>
</evidence>
<proteinExistence type="inferred from homology"/>
<dbReference type="EMBL" id="JAEPRD010000093">
    <property type="protein sequence ID" value="KAG2199659.1"/>
    <property type="molecule type" value="Genomic_DNA"/>
</dbReference>
<evidence type="ECO:0000256" key="9">
    <source>
        <dbReference type="ARBA" id="ARBA00022840"/>
    </source>
</evidence>
<dbReference type="SUPFAM" id="SSF55681">
    <property type="entry name" value="Class II aaRS and biotin synthetases"/>
    <property type="match status" value="1"/>
</dbReference>
<comment type="pathway">
    <text evidence="3">Protein modification; protein lipoylation via exogenous pathway; protein N(6)-(lipoyl)lysine from lipoate: step 1/2.</text>
</comment>
<evidence type="ECO:0000256" key="4">
    <source>
        <dbReference type="ARBA" id="ARBA00008242"/>
    </source>
</evidence>
<evidence type="ECO:0000259" key="11">
    <source>
        <dbReference type="PROSITE" id="PS51733"/>
    </source>
</evidence>
<dbReference type="InterPro" id="IPR045864">
    <property type="entry name" value="aa-tRNA-synth_II/BPL/LPL"/>
</dbReference>
<keyword evidence="8" id="KW-0547">Nucleotide-binding</keyword>
<sequence length="458" mass="52272">MFKLSTWTGLSRSTCITKRLFSASCISNNKVDCYISTINDAYTNLALEEYLLRETKPERHILYLWRNKPCVVVGRNQNPFQECNLRFMADNDIPLVRRRSGGGAVYHDMGNSIYTIFMPREAFSRRTNAELVAKSLNQLDIPATVNVRHDIVVDNHKVSGSAYKITSARAYHHGTMLIDADTQTLKNCLSKKRMNNAGIVSKGVESVPSPVTNLRDYSFTVDHQQFCESVLAEFVEAYNDGIPVEPIMFDNNSMLPDKVKETRQELKTWDWVYGQTPEFTNTAETQLDWGHVKAIIHSRHGKITKADITTDNNLIHEPTIAAAISVALEGLPYSRFVIDEAVEKIKSQVPGLINADNDHISTSLSKWLQDRFKDIQYMLVNVRGEKVSIPYIRLPDGQWAPLQQNWILQQQQWNASRTSVPNAYMNPALFPSRPLYPIANPFDYYMPNPTYYSGNFFR</sequence>
<dbReference type="NCBIfam" id="TIGR00545">
    <property type="entry name" value="lipoyltrans"/>
    <property type="match status" value="1"/>
</dbReference>
<comment type="similarity">
    <text evidence="4">Belongs to the LplA family.</text>
</comment>
<feature type="domain" description="BPL/LPL catalytic" evidence="11">
    <location>
        <begin position="56"/>
        <end position="242"/>
    </location>
</feature>
<dbReference type="InterPro" id="IPR004143">
    <property type="entry name" value="BPL_LPL_catalytic"/>
</dbReference>
<evidence type="ECO:0000256" key="2">
    <source>
        <dbReference type="ARBA" id="ARBA00005085"/>
    </source>
</evidence>
<dbReference type="AlphaFoldDB" id="A0A8H7V344"/>
<dbReference type="PROSITE" id="PS51733">
    <property type="entry name" value="BPL_LPL_CATALYTIC"/>
    <property type="match status" value="1"/>
</dbReference>
<keyword evidence="9" id="KW-0067">ATP-binding</keyword>
<comment type="caution">
    <text evidence="12">The sequence shown here is derived from an EMBL/GenBank/DDBJ whole genome shotgun (WGS) entry which is preliminary data.</text>
</comment>
<evidence type="ECO:0000313" key="13">
    <source>
        <dbReference type="Proteomes" id="UP000603453"/>
    </source>
</evidence>
<dbReference type="EC" id="6.3.1.20" evidence="5"/>
<dbReference type="Pfam" id="PF10437">
    <property type="entry name" value="Lip_prot_lig_C"/>
    <property type="match status" value="1"/>
</dbReference>
<dbReference type="GO" id="GO:0009249">
    <property type="term" value="P:protein lipoylation"/>
    <property type="evidence" value="ECO:0007669"/>
    <property type="project" value="InterPro"/>
</dbReference>
<dbReference type="PANTHER" id="PTHR12561">
    <property type="entry name" value="LIPOATE-PROTEIN LIGASE"/>
    <property type="match status" value="1"/>
</dbReference>
<evidence type="ECO:0000256" key="10">
    <source>
        <dbReference type="ARBA" id="ARBA00048037"/>
    </source>
</evidence>
<dbReference type="GO" id="GO:0005739">
    <property type="term" value="C:mitochondrion"/>
    <property type="evidence" value="ECO:0007669"/>
    <property type="project" value="TreeGrafter"/>
</dbReference>
<evidence type="ECO:0000256" key="8">
    <source>
        <dbReference type="ARBA" id="ARBA00022741"/>
    </source>
</evidence>
<dbReference type="UniPathway" id="UPA00537">
    <property type="reaction ID" value="UER00594"/>
</dbReference>
<dbReference type="InterPro" id="IPR019491">
    <property type="entry name" value="Lipoate_protein_ligase_C"/>
</dbReference>
<dbReference type="GO" id="GO:0017118">
    <property type="term" value="F:lipoyltransferase activity"/>
    <property type="evidence" value="ECO:0007669"/>
    <property type="project" value="TreeGrafter"/>
</dbReference>
<keyword evidence="7" id="KW-0436">Ligase</keyword>
<keyword evidence="13" id="KW-1185">Reference proteome</keyword>
<dbReference type="CDD" id="cd16443">
    <property type="entry name" value="LplA"/>
    <property type="match status" value="1"/>
</dbReference>
<dbReference type="GO" id="GO:0016979">
    <property type="term" value="F:lipoate-protein ligase activity"/>
    <property type="evidence" value="ECO:0007669"/>
    <property type="project" value="UniProtKB-EC"/>
</dbReference>
<dbReference type="Pfam" id="PF21948">
    <property type="entry name" value="LplA-B_cat"/>
    <property type="match status" value="1"/>
</dbReference>
<comment type="catalytic activity">
    <reaction evidence="10">
        <text>L-lysyl-[lipoyl-carrier protein] + (R)-lipoate + ATP = N(6)-[(R)-lipoyl]-L-lysyl-[lipoyl-carrier protein] + AMP + diphosphate + H(+)</text>
        <dbReference type="Rhea" id="RHEA:49288"/>
        <dbReference type="Rhea" id="RHEA-COMP:10500"/>
        <dbReference type="Rhea" id="RHEA-COMP:10502"/>
        <dbReference type="ChEBI" id="CHEBI:15378"/>
        <dbReference type="ChEBI" id="CHEBI:29969"/>
        <dbReference type="ChEBI" id="CHEBI:30616"/>
        <dbReference type="ChEBI" id="CHEBI:33019"/>
        <dbReference type="ChEBI" id="CHEBI:83088"/>
        <dbReference type="ChEBI" id="CHEBI:83099"/>
        <dbReference type="ChEBI" id="CHEBI:456215"/>
        <dbReference type="EC" id="6.3.1.20"/>
    </reaction>
</comment>
<dbReference type="SUPFAM" id="SSF82649">
    <property type="entry name" value="SufE/NifU"/>
    <property type="match status" value="1"/>
</dbReference>
<dbReference type="Gene3D" id="3.30.390.50">
    <property type="entry name" value="CO dehydrogenase flavoprotein, C-terminal domain"/>
    <property type="match status" value="1"/>
</dbReference>
<dbReference type="OrthoDB" id="201621at2759"/>
<evidence type="ECO:0000256" key="3">
    <source>
        <dbReference type="ARBA" id="ARBA00005124"/>
    </source>
</evidence>
<reference evidence="12" key="1">
    <citation type="submission" date="2020-12" db="EMBL/GenBank/DDBJ databases">
        <title>Metabolic potential, ecology and presence of endohyphal bacteria is reflected in genomic diversity of Mucoromycotina.</title>
        <authorList>
            <person name="Muszewska A."/>
            <person name="Okrasinska A."/>
            <person name="Steczkiewicz K."/>
            <person name="Drgas O."/>
            <person name="Orlowska M."/>
            <person name="Perlinska-Lenart U."/>
            <person name="Aleksandrzak-Piekarczyk T."/>
            <person name="Szatraj K."/>
            <person name="Zielenkiewicz U."/>
            <person name="Pilsyk S."/>
            <person name="Malc E."/>
            <person name="Mieczkowski P."/>
            <person name="Kruszewska J.S."/>
            <person name="Biernat P."/>
            <person name="Pawlowska J."/>
        </authorList>
    </citation>
    <scope>NUCLEOTIDE SEQUENCE</scope>
    <source>
        <strain evidence="12">WA0000017839</strain>
    </source>
</reference>
<dbReference type="Gene3D" id="3.30.930.10">
    <property type="entry name" value="Bira Bifunctional Protein, Domain 2"/>
    <property type="match status" value="1"/>
</dbReference>
<organism evidence="12 13">
    <name type="scientific">Mucor saturninus</name>
    <dbReference type="NCBI Taxonomy" id="64648"/>
    <lineage>
        <taxon>Eukaryota</taxon>
        <taxon>Fungi</taxon>
        <taxon>Fungi incertae sedis</taxon>
        <taxon>Mucoromycota</taxon>
        <taxon>Mucoromycotina</taxon>
        <taxon>Mucoromycetes</taxon>
        <taxon>Mucorales</taxon>
        <taxon>Mucorineae</taxon>
        <taxon>Mucoraceae</taxon>
        <taxon>Mucor</taxon>
    </lineage>
</organism>
<dbReference type="InterPro" id="IPR004562">
    <property type="entry name" value="LipoylTrfase_LipoateP_Ligase"/>
</dbReference>
<evidence type="ECO:0000256" key="7">
    <source>
        <dbReference type="ARBA" id="ARBA00022598"/>
    </source>
</evidence>
<comment type="pathway">
    <text evidence="2">Protein modification; protein lipoylation via exogenous pathway; protein N(6)-(lipoyl)lysine from lipoate: step 2/2.</text>
</comment>
<accession>A0A8H7V344</accession>
<dbReference type="Proteomes" id="UP000603453">
    <property type="component" value="Unassembled WGS sequence"/>
</dbReference>
<evidence type="ECO:0000256" key="5">
    <source>
        <dbReference type="ARBA" id="ARBA00012367"/>
    </source>
</evidence>
<evidence type="ECO:0000313" key="12">
    <source>
        <dbReference type="EMBL" id="KAG2199659.1"/>
    </source>
</evidence>
<dbReference type="GO" id="GO:0005524">
    <property type="term" value="F:ATP binding"/>
    <property type="evidence" value="ECO:0007669"/>
    <property type="project" value="UniProtKB-KW"/>
</dbReference>
<evidence type="ECO:0000256" key="6">
    <source>
        <dbReference type="ARBA" id="ARBA00015925"/>
    </source>
</evidence>
<dbReference type="PANTHER" id="PTHR12561:SF3">
    <property type="entry name" value="LIPOYLTRANSFERASE 1, MITOCHONDRIAL"/>
    <property type="match status" value="1"/>
</dbReference>
<comment type="function">
    <text evidence="1">Catalyzes both the ATP-dependent activation of exogenously supplied lipoate to lipoyl-AMP and the transfer of the activated lipoyl onto the lipoyl domains of lipoate-dependent enzymes.</text>
</comment>
<gene>
    <name evidence="12" type="ORF">INT47_005184</name>
</gene>